<dbReference type="GO" id="GO:0016747">
    <property type="term" value="F:acyltransferase activity, transferring groups other than amino-acyl groups"/>
    <property type="evidence" value="ECO:0007669"/>
    <property type="project" value="InterPro"/>
</dbReference>
<evidence type="ECO:0000259" key="1">
    <source>
        <dbReference type="PROSITE" id="PS51186"/>
    </source>
</evidence>
<gene>
    <name evidence="2" type="ORF">SAMN05877842_11791</name>
</gene>
<name>A0A285UPT6_9BACL</name>
<dbReference type="Gene3D" id="3.40.630.30">
    <property type="match status" value="1"/>
</dbReference>
<dbReference type="RefSeq" id="WP_097150925.1">
    <property type="nucleotide sequence ID" value="NZ_OBQC01000017.1"/>
</dbReference>
<keyword evidence="3" id="KW-1185">Reference proteome</keyword>
<evidence type="ECO:0000313" key="3">
    <source>
        <dbReference type="Proteomes" id="UP000219252"/>
    </source>
</evidence>
<reference evidence="3" key="1">
    <citation type="submission" date="2017-08" db="EMBL/GenBank/DDBJ databases">
        <authorList>
            <person name="Varghese N."/>
            <person name="Submissions S."/>
        </authorList>
    </citation>
    <scope>NUCLEOTIDE SEQUENCE [LARGE SCALE GENOMIC DNA]</scope>
    <source>
        <strain evidence="3">JC23</strain>
    </source>
</reference>
<proteinExistence type="predicted"/>
<protein>
    <recommendedName>
        <fullName evidence="1">N-acetyltransferase domain-containing protein</fullName>
    </recommendedName>
</protein>
<feature type="domain" description="N-acetyltransferase" evidence="1">
    <location>
        <begin position="10"/>
        <end position="170"/>
    </location>
</feature>
<dbReference type="PROSITE" id="PS51186">
    <property type="entry name" value="GNAT"/>
    <property type="match status" value="1"/>
</dbReference>
<sequence length="170" mass="20047">MEFFDDLKPFNIKIATNNDSRKVIKMLKEIAQWMKDNNINQWRFLLEGGDDEEIKQAIANQETYIVMNDNELVATFTLLSKQSEWDFHIWGEDHTSNTLYLHRLAIVPSYMNKGLGKRILAWIEENTSNKEYLRLDCVEENKKLNSFYKNSGYELVGVTDGHSKFEKRLM</sequence>
<evidence type="ECO:0000313" key="2">
    <source>
        <dbReference type="EMBL" id="SOC43890.1"/>
    </source>
</evidence>
<dbReference type="AlphaFoldDB" id="A0A285UPT6"/>
<dbReference type="InterPro" id="IPR000182">
    <property type="entry name" value="GNAT_dom"/>
</dbReference>
<dbReference type="EMBL" id="OBQC01000017">
    <property type="protein sequence ID" value="SOC43890.1"/>
    <property type="molecule type" value="Genomic_DNA"/>
</dbReference>
<dbReference type="Proteomes" id="UP000219252">
    <property type="component" value="Unassembled WGS sequence"/>
</dbReference>
<dbReference type="CDD" id="cd04301">
    <property type="entry name" value="NAT_SF"/>
    <property type="match status" value="1"/>
</dbReference>
<dbReference type="Pfam" id="PF00583">
    <property type="entry name" value="Acetyltransf_1"/>
    <property type="match status" value="1"/>
</dbReference>
<dbReference type="OrthoDB" id="6382410at2"/>
<organism evidence="2 3">
    <name type="scientific">Ureibacillus acetophenoni</name>
    <dbReference type="NCBI Taxonomy" id="614649"/>
    <lineage>
        <taxon>Bacteria</taxon>
        <taxon>Bacillati</taxon>
        <taxon>Bacillota</taxon>
        <taxon>Bacilli</taxon>
        <taxon>Bacillales</taxon>
        <taxon>Caryophanaceae</taxon>
        <taxon>Ureibacillus</taxon>
    </lineage>
</organism>
<dbReference type="SUPFAM" id="SSF55729">
    <property type="entry name" value="Acyl-CoA N-acyltransferases (Nat)"/>
    <property type="match status" value="1"/>
</dbReference>
<dbReference type="InterPro" id="IPR016181">
    <property type="entry name" value="Acyl_CoA_acyltransferase"/>
</dbReference>
<accession>A0A285UPT6</accession>